<dbReference type="Proteomes" id="UP000054383">
    <property type="component" value="Unassembled WGS sequence"/>
</dbReference>
<evidence type="ECO:0000256" key="1">
    <source>
        <dbReference type="SAM" id="Phobius"/>
    </source>
</evidence>
<proteinExistence type="predicted"/>
<reference evidence="2 3" key="1">
    <citation type="submission" date="2015-04" db="EMBL/GenBank/DDBJ databases">
        <authorList>
            <person name="Syromyatnikov M.Y."/>
            <person name="Popov V.N."/>
        </authorList>
    </citation>
    <scope>NUCLEOTIDE SEQUENCE [LARGE SCALE GENOMIC DNA]</scope>
    <source>
        <strain evidence="2">WF-38-12</strain>
    </source>
</reference>
<gene>
    <name evidence="2" type="ORF">PISL3812_05480</name>
</gene>
<dbReference type="InterPro" id="IPR009571">
    <property type="entry name" value="SUR7/Rim9-like_fungi"/>
</dbReference>
<dbReference type="AlphaFoldDB" id="A0A0U1M0E7"/>
<organism evidence="2 3">
    <name type="scientific">Talaromyces islandicus</name>
    <name type="common">Penicillium islandicum</name>
    <dbReference type="NCBI Taxonomy" id="28573"/>
    <lineage>
        <taxon>Eukaryota</taxon>
        <taxon>Fungi</taxon>
        <taxon>Dikarya</taxon>
        <taxon>Ascomycota</taxon>
        <taxon>Pezizomycotina</taxon>
        <taxon>Eurotiomycetes</taxon>
        <taxon>Eurotiomycetidae</taxon>
        <taxon>Eurotiales</taxon>
        <taxon>Trichocomaceae</taxon>
        <taxon>Talaromyces</taxon>
        <taxon>Talaromyces sect. Islandici</taxon>
    </lineage>
</organism>
<sequence length="340" mass="36589">MGKISRIVCIALPYLLTIAALLCLIVVGIGSTDPSSSTSNELYFLRVDLSNLTNATTSSALTHLAESAIRNDTKAKELGDALEKADKDADIRDFYDVGLWGYCTGNKTSKGDFDVDHCSSRKAMFWFNPSEVWGLNETGVDVLFPETLQKGLSTYEKAAKWMFIAYVIAAISTAVELLVGISAIFSRLGSCVTSIVSGVSTFFTLATAITATALYAALDGLFNTNLKDYQVHSTLGGRMIAVAWLAAAFSIVSGVFWAFSSCCCSGESRGSRRGGLIAEKAPYTYERVGSPYMGMRGVEPTPMYNGHQSAPMYPTAPLAVSRGTHDGFEPYRHERSVSGA</sequence>
<dbReference type="PANTHER" id="PTHR28019">
    <property type="entry name" value="CELL MEMBRANE PROTEIN YLR413W-RELATED"/>
    <property type="match status" value="1"/>
</dbReference>
<dbReference type="Gene3D" id="1.20.140.150">
    <property type="match status" value="1"/>
</dbReference>
<keyword evidence="1" id="KW-1133">Transmembrane helix</keyword>
<feature type="transmembrane region" description="Helical" evidence="1">
    <location>
        <begin position="192"/>
        <end position="218"/>
    </location>
</feature>
<evidence type="ECO:0000313" key="2">
    <source>
        <dbReference type="EMBL" id="CRG88450.1"/>
    </source>
</evidence>
<keyword evidence="1" id="KW-0472">Membrane</keyword>
<dbReference type="OrthoDB" id="4480814at2759"/>
<dbReference type="GO" id="GO:0005886">
    <property type="term" value="C:plasma membrane"/>
    <property type="evidence" value="ECO:0007669"/>
    <property type="project" value="InterPro"/>
</dbReference>
<evidence type="ECO:0000313" key="3">
    <source>
        <dbReference type="Proteomes" id="UP000054383"/>
    </source>
</evidence>
<name>A0A0U1M0E7_TALIS</name>
<dbReference type="PANTHER" id="PTHR28019:SF3">
    <property type="entry name" value="INTEGRAL MEMBRANE PROTEIN (AFU_ORTHOLOGUE AFUA_6G07470)"/>
    <property type="match status" value="1"/>
</dbReference>
<feature type="transmembrane region" description="Helical" evidence="1">
    <location>
        <begin position="163"/>
        <end position="185"/>
    </location>
</feature>
<dbReference type="OMA" id="YRHERSV"/>
<dbReference type="InterPro" id="IPR052413">
    <property type="entry name" value="SUR7_domain"/>
</dbReference>
<dbReference type="Pfam" id="PF06687">
    <property type="entry name" value="SUR7"/>
    <property type="match status" value="1"/>
</dbReference>
<dbReference type="GO" id="GO:0051285">
    <property type="term" value="C:cell cortex of cell tip"/>
    <property type="evidence" value="ECO:0007669"/>
    <property type="project" value="TreeGrafter"/>
</dbReference>
<evidence type="ECO:0008006" key="4">
    <source>
        <dbReference type="Google" id="ProtNLM"/>
    </source>
</evidence>
<protein>
    <recommendedName>
        <fullName evidence="4">SUR7 family protein pun1</fullName>
    </recommendedName>
</protein>
<accession>A0A0U1M0E7</accession>
<feature type="transmembrane region" description="Helical" evidence="1">
    <location>
        <begin position="238"/>
        <end position="259"/>
    </location>
</feature>
<dbReference type="GO" id="GO:0031505">
    <property type="term" value="P:fungal-type cell wall organization"/>
    <property type="evidence" value="ECO:0007669"/>
    <property type="project" value="TreeGrafter"/>
</dbReference>
<keyword evidence="3" id="KW-1185">Reference proteome</keyword>
<feature type="transmembrane region" description="Helical" evidence="1">
    <location>
        <begin position="7"/>
        <end position="29"/>
    </location>
</feature>
<keyword evidence="1" id="KW-0812">Transmembrane</keyword>
<dbReference type="EMBL" id="CVMT01000004">
    <property type="protein sequence ID" value="CRG88450.1"/>
    <property type="molecule type" value="Genomic_DNA"/>
</dbReference>